<proteinExistence type="predicted"/>
<feature type="domain" description="Uncharacterized protein YyaB-like PH" evidence="2">
    <location>
        <begin position="60"/>
        <end position="137"/>
    </location>
</feature>
<dbReference type="GO" id="GO:0030153">
    <property type="term" value="P:bacteriocin immunity"/>
    <property type="evidence" value="ECO:0007669"/>
    <property type="project" value="InterPro"/>
</dbReference>
<dbReference type="AlphaFoldDB" id="A0A644VSQ9"/>
<keyword evidence="1" id="KW-0812">Transmembrane</keyword>
<evidence type="ECO:0000313" key="3">
    <source>
        <dbReference type="EMBL" id="MPL94429.1"/>
    </source>
</evidence>
<evidence type="ECO:0000259" key="2">
    <source>
        <dbReference type="Pfam" id="PF06713"/>
    </source>
</evidence>
<reference evidence="3" key="1">
    <citation type="submission" date="2019-08" db="EMBL/GenBank/DDBJ databases">
        <authorList>
            <person name="Kucharzyk K."/>
            <person name="Murdoch R.W."/>
            <person name="Higgins S."/>
            <person name="Loffler F."/>
        </authorList>
    </citation>
    <scope>NUCLEOTIDE SEQUENCE</scope>
</reference>
<keyword evidence="1" id="KW-0472">Membrane</keyword>
<feature type="transmembrane region" description="Helical" evidence="1">
    <location>
        <begin position="12"/>
        <end position="32"/>
    </location>
</feature>
<organism evidence="3">
    <name type="scientific">bioreactor metagenome</name>
    <dbReference type="NCBI Taxonomy" id="1076179"/>
    <lineage>
        <taxon>unclassified sequences</taxon>
        <taxon>metagenomes</taxon>
        <taxon>ecological metagenomes</taxon>
    </lineage>
</organism>
<gene>
    <name evidence="3" type="ORF">SDC9_40582</name>
</gene>
<keyword evidence="1" id="KW-1133">Transmembrane helix</keyword>
<dbReference type="InterPro" id="IPR009589">
    <property type="entry name" value="PH_YyaB-like"/>
</dbReference>
<dbReference type="EMBL" id="VSSQ01000427">
    <property type="protein sequence ID" value="MPL94429.1"/>
    <property type="molecule type" value="Genomic_DNA"/>
</dbReference>
<evidence type="ECO:0000256" key="1">
    <source>
        <dbReference type="SAM" id="Phobius"/>
    </source>
</evidence>
<dbReference type="Pfam" id="PF06713">
    <property type="entry name" value="bPH_4"/>
    <property type="match status" value="1"/>
</dbReference>
<feature type="transmembrane region" description="Helical" evidence="1">
    <location>
        <begin position="38"/>
        <end position="57"/>
    </location>
</feature>
<protein>
    <recommendedName>
        <fullName evidence="2">Uncharacterized protein YyaB-like PH domain-containing protein</fullName>
    </recommendedName>
</protein>
<comment type="caution">
    <text evidence="3">The sequence shown here is derived from an EMBL/GenBank/DDBJ whole genome shotgun (WGS) entry which is preliminary data.</text>
</comment>
<name>A0A644VSQ9_9ZZZZ</name>
<accession>A0A644VSQ9</accession>
<sequence length="158" mass="17881">MKVKEGMKKVYRSRISVLLVGFILGVLIPAVIPMVKHSITPGLVTIGGVFVFIMFLLSGIRYIISDNKIYIKVWMFSCGSIEISYISSVKRSYNPLSSPAASLKRLRIDLIGGSIFSYALISPVREQEFIKELKSLNPNIIIKVPYKKGIWRIQDWDI</sequence>